<evidence type="ECO:0000313" key="4">
    <source>
        <dbReference type="Proteomes" id="UP001500630"/>
    </source>
</evidence>
<dbReference type="EMBL" id="BAABDQ010000042">
    <property type="protein sequence ID" value="GAA3606644.1"/>
    <property type="molecule type" value="Genomic_DNA"/>
</dbReference>
<evidence type="ECO:0000256" key="1">
    <source>
        <dbReference type="SAM" id="MobiDB-lite"/>
    </source>
</evidence>
<evidence type="ECO:0000313" key="3">
    <source>
        <dbReference type="EMBL" id="GAA3606644.1"/>
    </source>
</evidence>
<dbReference type="Proteomes" id="UP001500630">
    <property type="component" value="Unassembled WGS sequence"/>
</dbReference>
<feature type="compositionally biased region" description="Gly residues" evidence="1">
    <location>
        <begin position="153"/>
        <end position="178"/>
    </location>
</feature>
<feature type="compositionally biased region" description="Basic and acidic residues" evidence="1">
    <location>
        <begin position="56"/>
        <end position="65"/>
    </location>
</feature>
<gene>
    <name evidence="3" type="ORF">GCM10022419_109380</name>
</gene>
<sequence>MVSGTDDGGWAVSGPSHDGGQAAGQDGGRSAADGGGRSASKSHGGRAAARARGRSRSADHADSRSAEAASDAEFWDEGGGSWATESGGGRRAAGTDAQGRAAADGGRVAEAQGRTAGGEAQGRAVGRRAAGPEEQGRAADGGRAAATEAQGRAAGGGGRAAGGGRRGRGAGPTGGGRSTGLVSGDWVGDADDGGRPEGDVDSLGLGDGLGRGRAAADPDGGADGDGGRFASRKRRRTPRSDWQFPILTDWGFRPEQQRLFVIIATVVGVLAGGIGLVVAVNSIGSYSSERPASAAVLGPDATLPTVFRGWGSPKLFEPLADRAKDGRALTEKEVFGQAELPVTKKLKLKLVAKQLDTDCSAALWGENLLEQVSESGCTQAARGLYASSDGRYIGQYTLLNLKDGQSASDLVQSLKTLYRDGWARPLTSAKSSFPPGGHSESGGYALGHYVGLVWLGRADGTEPTPKDDFVSLTLALRGAEKAVYRRVVSITGPTS</sequence>
<protein>
    <submittedName>
        <fullName evidence="3">Uncharacterized protein</fullName>
    </submittedName>
</protein>
<organism evidence="3 4">
    <name type="scientific">Nonomuraea rosea</name>
    <dbReference type="NCBI Taxonomy" id="638574"/>
    <lineage>
        <taxon>Bacteria</taxon>
        <taxon>Bacillati</taxon>
        <taxon>Actinomycetota</taxon>
        <taxon>Actinomycetes</taxon>
        <taxon>Streptosporangiales</taxon>
        <taxon>Streptosporangiaceae</taxon>
        <taxon>Nonomuraea</taxon>
    </lineage>
</organism>
<proteinExistence type="predicted"/>
<feature type="compositionally biased region" description="Gly residues" evidence="1">
    <location>
        <begin position="77"/>
        <end position="91"/>
    </location>
</feature>
<accession>A0ABP6ZF50</accession>
<keyword evidence="2" id="KW-0472">Membrane</keyword>
<keyword evidence="4" id="KW-1185">Reference proteome</keyword>
<feature type="compositionally biased region" description="Low complexity" evidence="1">
    <location>
        <begin position="38"/>
        <end position="48"/>
    </location>
</feature>
<evidence type="ECO:0000256" key="2">
    <source>
        <dbReference type="SAM" id="Phobius"/>
    </source>
</evidence>
<comment type="caution">
    <text evidence="3">The sequence shown here is derived from an EMBL/GenBank/DDBJ whole genome shotgun (WGS) entry which is preliminary data.</text>
</comment>
<feature type="compositionally biased region" description="Low complexity" evidence="1">
    <location>
        <begin position="141"/>
        <end position="152"/>
    </location>
</feature>
<reference evidence="4" key="1">
    <citation type="journal article" date="2019" name="Int. J. Syst. Evol. Microbiol.">
        <title>The Global Catalogue of Microorganisms (GCM) 10K type strain sequencing project: providing services to taxonomists for standard genome sequencing and annotation.</title>
        <authorList>
            <consortium name="The Broad Institute Genomics Platform"/>
            <consortium name="The Broad Institute Genome Sequencing Center for Infectious Disease"/>
            <person name="Wu L."/>
            <person name="Ma J."/>
        </authorList>
    </citation>
    <scope>NUCLEOTIDE SEQUENCE [LARGE SCALE GENOMIC DNA]</scope>
    <source>
        <strain evidence="4">JCM 17326</strain>
    </source>
</reference>
<keyword evidence="2" id="KW-0812">Transmembrane</keyword>
<feature type="compositionally biased region" description="Low complexity" evidence="1">
    <location>
        <begin position="92"/>
        <end position="109"/>
    </location>
</feature>
<feature type="transmembrane region" description="Helical" evidence="2">
    <location>
        <begin position="259"/>
        <end position="280"/>
    </location>
</feature>
<feature type="region of interest" description="Disordered" evidence="1">
    <location>
        <begin position="1"/>
        <end position="238"/>
    </location>
</feature>
<keyword evidence="2" id="KW-1133">Transmembrane helix</keyword>
<feature type="compositionally biased region" description="Gly residues" evidence="1">
    <location>
        <begin position="21"/>
        <end position="37"/>
    </location>
</feature>
<name>A0ABP6ZF50_9ACTN</name>